<keyword evidence="3" id="KW-0677">Repeat</keyword>
<gene>
    <name evidence="9" type="ORF">O3G_MSEX010653</name>
</gene>
<evidence type="ECO:0000313" key="9">
    <source>
        <dbReference type="EMBL" id="KAG6458077.1"/>
    </source>
</evidence>
<dbReference type="FunFam" id="2.40.50.140:FF:000055">
    <property type="entry name" value="Cold shock domain containing E1, RNA-binding"/>
    <property type="match status" value="1"/>
</dbReference>
<evidence type="ECO:0008006" key="11">
    <source>
        <dbReference type="Google" id="ProtNLM"/>
    </source>
</evidence>
<dbReference type="InterPro" id="IPR019844">
    <property type="entry name" value="CSD_CS"/>
</dbReference>
<dbReference type="PANTHER" id="PTHR12913">
    <property type="entry name" value="UNR PROTEIN N-RAS UPSTREAM GENE PROTEIN"/>
    <property type="match status" value="1"/>
</dbReference>
<keyword evidence="10" id="KW-1185">Reference proteome</keyword>
<name>A0A922CTS1_MANSE</name>
<dbReference type="GO" id="GO:1905172">
    <property type="term" value="F:RISC complex binding"/>
    <property type="evidence" value="ECO:0007669"/>
    <property type="project" value="UniProtKB-ARBA"/>
</dbReference>
<dbReference type="GO" id="GO:0003723">
    <property type="term" value="F:RNA binding"/>
    <property type="evidence" value="ECO:0007669"/>
    <property type="project" value="UniProtKB-KW"/>
</dbReference>
<dbReference type="InterPro" id="IPR011129">
    <property type="entry name" value="CSD"/>
</dbReference>
<evidence type="ECO:0000256" key="3">
    <source>
        <dbReference type="ARBA" id="ARBA00022737"/>
    </source>
</evidence>
<dbReference type="PROSITE" id="PS00352">
    <property type="entry name" value="CSD_1"/>
    <property type="match status" value="1"/>
</dbReference>
<dbReference type="InterPro" id="IPR024642">
    <property type="entry name" value="SUZ-C"/>
</dbReference>
<feature type="domain" description="CSD" evidence="7">
    <location>
        <begin position="515"/>
        <end position="580"/>
    </location>
</feature>
<feature type="domain" description="SUZ-C" evidence="8">
    <location>
        <begin position="592"/>
        <end position="633"/>
    </location>
</feature>
<reference evidence="9" key="1">
    <citation type="journal article" date="2016" name="Insect Biochem. Mol. Biol.">
        <title>Multifaceted biological insights from a draft genome sequence of the tobacco hornworm moth, Manduca sexta.</title>
        <authorList>
            <person name="Kanost M.R."/>
            <person name="Arrese E.L."/>
            <person name="Cao X."/>
            <person name="Chen Y.R."/>
            <person name="Chellapilla S."/>
            <person name="Goldsmith M.R."/>
            <person name="Grosse-Wilde E."/>
            <person name="Heckel D.G."/>
            <person name="Herndon N."/>
            <person name="Jiang H."/>
            <person name="Papanicolaou A."/>
            <person name="Qu J."/>
            <person name="Soulages J.L."/>
            <person name="Vogel H."/>
            <person name="Walters J."/>
            <person name="Waterhouse R.M."/>
            <person name="Ahn S.J."/>
            <person name="Almeida F.C."/>
            <person name="An C."/>
            <person name="Aqrawi P."/>
            <person name="Bretschneider A."/>
            <person name="Bryant W.B."/>
            <person name="Bucks S."/>
            <person name="Chao H."/>
            <person name="Chevignon G."/>
            <person name="Christen J.M."/>
            <person name="Clarke D.F."/>
            <person name="Dittmer N.T."/>
            <person name="Ferguson L.C.F."/>
            <person name="Garavelou S."/>
            <person name="Gordon K.H.J."/>
            <person name="Gunaratna R.T."/>
            <person name="Han Y."/>
            <person name="Hauser F."/>
            <person name="He Y."/>
            <person name="Heidel-Fischer H."/>
            <person name="Hirsh A."/>
            <person name="Hu Y."/>
            <person name="Jiang H."/>
            <person name="Kalra D."/>
            <person name="Klinner C."/>
            <person name="Konig C."/>
            <person name="Kovar C."/>
            <person name="Kroll A.R."/>
            <person name="Kuwar S.S."/>
            <person name="Lee S.L."/>
            <person name="Lehman R."/>
            <person name="Li K."/>
            <person name="Li Z."/>
            <person name="Liang H."/>
            <person name="Lovelace S."/>
            <person name="Lu Z."/>
            <person name="Mansfield J.H."/>
            <person name="McCulloch K.J."/>
            <person name="Mathew T."/>
            <person name="Morton B."/>
            <person name="Muzny D.M."/>
            <person name="Neunemann D."/>
            <person name="Ongeri F."/>
            <person name="Pauchet Y."/>
            <person name="Pu L.L."/>
            <person name="Pyrousis I."/>
            <person name="Rao X.J."/>
            <person name="Redding A."/>
            <person name="Roesel C."/>
            <person name="Sanchez-Gracia A."/>
            <person name="Schaack S."/>
            <person name="Shukla A."/>
            <person name="Tetreau G."/>
            <person name="Wang Y."/>
            <person name="Xiong G.H."/>
            <person name="Traut W."/>
            <person name="Walsh T.K."/>
            <person name="Worley K.C."/>
            <person name="Wu D."/>
            <person name="Wu W."/>
            <person name="Wu Y.Q."/>
            <person name="Zhang X."/>
            <person name="Zou Z."/>
            <person name="Zucker H."/>
            <person name="Briscoe A.D."/>
            <person name="Burmester T."/>
            <person name="Clem R.J."/>
            <person name="Feyereisen R."/>
            <person name="Grimmelikhuijzen C.J.P."/>
            <person name="Hamodrakas S.J."/>
            <person name="Hansson B.S."/>
            <person name="Huguet E."/>
            <person name="Jermiin L.S."/>
            <person name="Lan Q."/>
            <person name="Lehman H.K."/>
            <person name="Lorenzen M."/>
            <person name="Merzendorfer H."/>
            <person name="Michalopoulos I."/>
            <person name="Morton D.B."/>
            <person name="Muthukrishnan S."/>
            <person name="Oakeshott J.G."/>
            <person name="Palmer W."/>
            <person name="Park Y."/>
            <person name="Passarelli A.L."/>
            <person name="Rozas J."/>
            <person name="Schwartz L.M."/>
            <person name="Smith W."/>
            <person name="Southgate A."/>
            <person name="Vilcinskas A."/>
            <person name="Vogt R."/>
            <person name="Wang P."/>
            <person name="Werren J."/>
            <person name="Yu X.Q."/>
            <person name="Zhou J.J."/>
            <person name="Brown S.J."/>
            <person name="Scherer S.E."/>
            <person name="Richards S."/>
            <person name="Blissard G.W."/>
        </authorList>
    </citation>
    <scope>NUCLEOTIDE SEQUENCE</scope>
</reference>
<sequence length="641" mass="71374">MSSNPQWKMFQPPDSHSSPLQDILDLQHSNMQAKPAYRNGTYSSEYPSSPRDNYNSVSKNSGGNRFSVGYNIDGCPMGDSVFQSGSTNNSSQYDSVNHPPIRETGIIEKLLHSYGFIQCCERQARLFFHFSQFSGNTEHLKIGDPVEFEMTYDRRTGKPIASTVTKIAPEVVLSEARVTGTVTTEVKGEGSGDSTGRISYENRGECFFLPYTKDDVEGNVILRTGDAVSFQIATNQRGTLGACHIRFENPVHPVKYHGVVCSMKENFGFIERADVVKEIFFHFSEAKCREELTLGDDVEFIIQTRNVTPKSRIRDLKYTYRQQVWVPFGDKDQCGEFTLRHGDWVQFQVATDRRDQLKRATYISLLDESFNVSGERREQGIVCSLREGYGFIRNLEGTPESLELGAEVEYTLGRISGSGGGCASAEFVRPVPRGTVPLAKPLEPTLSGTVTRTLRALNPDQAHYSGMIQTEAGINYEFGIMGLACKREILQVSDPVTFQADIEGRATNIVPIRKKRRATVDAIKGGFGFLSLEGEDNRRLFFHMSEVRGTPSELQPGDTVEFVMLTNPRNGKSSACNVVRIAKPAASKGRCERPERLLARLRTASLEEAAGPRVVIVRTPRGPDGTRGFRPRRPVAEILAE</sequence>
<protein>
    <recommendedName>
        <fullName evidence="11">Cold shock domain-containing protein E1</fullName>
    </recommendedName>
</protein>
<dbReference type="Pfam" id="PF00313">
    <property type="entry name" value="CSD"/>
    <property type="match status" value="3"/>
</dbReference>
<comment type="caution">
    <text evidence="9">The sequence shown here is derived from an EMBL/GenBank/DDBJ whole genome shotgun (WGS) entry which is preliminary data.</text>
</comment>
<dbReference type="CDD" id="cd04458">
    <property type="entry name" value="CSP_CDS"/>
    <property type="match status" value="2"/>
</dbReference>
<dbReference type="Pfam" id="PF12901">
    <property type="entry name" value="SUZ-C"/>
    <property type="match status" value="1"/>
</dbReference>
<evidence type="ECO:0000256" key="4">
    <source>
        <dbReference type="ARBA" id="ARBA00022884"/>
    </source>
</evidence>
<evidence type="ECO:0000259" key="8">
    <source>
        <dbReference type="PROSITE" id="PS51938"/>
    </source>
</evidence>
<feature type="domain" description="CSD" evidence="7">
    <location>
        <begin position="255"/>
        <end position="315"/>
    </location>
</feature>
<proteinExistence type="inferred from homology"/>
<dbReference type="Pfam" id="PF23456">
    <property type="entry name" value="CSDE1"/>
    <property type="match status" value="2"/>
</dbReference>
<dbReference type="PROSITE" id="PS51938">
    <property type="entry name" value="SUZ_C"/>
    <property type="match status" value="1"/>
</dbReference>
<dbReference type="InterPro" id="IPR056400">
    <property type="entry name" value="CSDE1"/>
</dbReference>
<dbReference type="PROSITE" id="PS51857">
    <property type="entry name" value="CSD_2"/>
    <property type="match status" value="3"/>
</dbReference>
<dbReference type="PANTHER" id="PTHR12913:SF1">
    <property type="entry name" value="COLD SHOCK DOMAIN-CONTAINING PROTEIN E1"/>
    <property type="match status" value="1"/>
</dbReference>
<feature type="region of interest" description="Disordered" evidence="6">
    <location>
        <begin position="1"/>
        <end position="60"/>
    </location>
</feature>
<comment type="subcellular location">
    <subcellularLocation>
        <location evidence="1">Cytoplasm</location>
    </subcellularLocation>
</comment>
<evidence type="ECO:0000256" key="5">
    <source>
        <dbReference type="ARBA" id="ARBA00044751"/>
    </source>
</evidence>
<evidence type="ECO:0000256" key="6">
    <source>
        <dbReference type="SAM" id="MobiDB-lite"/>
    </source>
</evidence>
<accession>A0A922CTS1</accession>
<keyword evidence="4" id="KW-0694">RNA-binding</keyword>
<evidence type="ECO:0000259" key="7">
    <source>
        <dbReference type="PROSITE" id="PS51857"/>
    </source>
</evidence>
<evidence type="ECO:0000256" key="2">
    <source>
        <dbReference type="ARBA" id="ARBA00022490"/>
    </source>
</evidence>
<dbReference type="InterPro" id="IPR002059">
    <property type="entry name" value="CSP_DNA-bd"/>
</dbReference>
<evidence type="ECO:0000313" key="10">
    <source>
        <dbReference type="Proteomes" id="UP000791440"/>
    </source>
</evidence>
<comment type="similarity">
    <text evidence="5">Belongs to the UNR family.</text>
</comment>
<dbReference type="GO" id="GO:0005737">
    <property type="term" value="C:cytoplasm"/>
    <property type="evidence" value="ECO:0007669"/>
    <property type="project" value="UniProtKB-SubCell"/>
</dbReference>
<feature type="compositionally biased region" description="Polar residues" evidence="6">
    <location>
        <begin position="40"/>
        <end position="60"/>
    </location>
</feature>
<reference evidence="9" key="2">
    <citation type="submission" date="2020-12" db="EMBL/GenBank/DDBJ databases">
        <authorList>
            <person name="Kanost M."/>
        </authorList>
    </citation>
    <scope>NUCLEOTIDE SEQUENCE</scope>
</reference>
<dbReference type="SMART" id="SM00357">
    <property type="entry name" value="CSP"/>
    <property type="match status" value="4"/>
</dbReference>
<dbReference type="EMBL" id="JH668570">
    <property type="protein sequence ID" value="KAG6458077.1"/>
    <property type="molecule type" value="Genomic_DNA"/>
</dbReference>
<feature type="domain" description="CSD" evidence="7">
    <location>
        <begin position="102"/>
        <end position="166"/>
    </location>
</feature>
<dbReference type="Proteomes" id="UP000791440">
    <property type="component" value="Unassembled WGS sequence"/>
</dbReference>
<keyword evidence="2" id="KW-0963">Cytoplasm</keyword>
<dbReference type="AlphaFoldDB" id="A0A922CTS1"/>
<evidence type="ECO:0000256" key="1">
    <source>
        <dbReference type="ARBA" id="ARBA00004496"/>
    </source>
</evidence>
<organism evidence="9 10">
    <name type="scientific">Manduca sexta</name>
    <name type="common">Tobacco hawkmoth</name>
    <name type="synonym">Tobacco hornworm</name>
    <dbReference type="NCBI Taxonomy" id="7130"/>
    <lineage>
        <taxon>Eukaryota</taxon>
        <taxon>Metazoa</taxon>
        <taxon>Ecdysozoa</taxon>
        <taxon>Arthropoda</taxon>
        <taxon>Hexapoda</taxon>
        <taxon>Insecta</taxon>
        <taxon>Pterygota</taxon>
        <taxon>Neoptera</taxon>
        <taxon>Endopterygota</taxon>
        <taxon>Lepidoptera</taxon>
        <taxon>Glossata</taxon>
        <taxon>Ditrysia</taxon>
        <taxon>Bombycoidea</taxon>
        <taxon>Sphingidae</taxon>
        <taxon>Sphinginae</taxon>
        <taxon>Sphingini</taxon>
        <taxon>Manduca</taxon>
    </lineage>
</organism>